<sequence>MRMELATLKAHVERPGVRHGRYKDGETSSHCNHNYRPYNKINFPIFSDGDPRGWILKAEKYFHYYNIPDEEKVDVASMYLKGDALDLFSWLNPDEYLCGIRKTGTTQEYRQDFAKRSSRVSNWPAHCLLGVFLHGLMEELKADHRLHKPRSVYKAMSIALEFESKTTHNRKETKSQATETTKPSLPTTTSAVMQTSAPPLRISKTEKHARYIKGECFRYGEKYGPGHRCKTGTFKLLEYAEENITEVAITEQEPLAELAEISLQSTCSFWSAKPDNYEASGCFRQYRNSDLGNGDVIRCNQVCKEVSLHISDLQVSQYFYPFALGGADAVLGIQWLTTPDTVQAN</sequence>
<dbReference type="EMBL" id="CM042032">
    <property type="protein sequence ID" value="KAI3777374.1"/>
    <property type="molecule type" value="Genomic_DNA"/>
</dbReference>
<organism evidence="1 2">
    <name type="scientific">Smallanthus sonchifolius</name>
    <dbReference type="NCBI Taxonomy" id="185202"/>
    <lineage>
        <taxon>Eukaryota</taxon>
        <taxon>Viridiplantae</taxon>
        <taxon>Streptophyta</taxon>
        <taxon>Embryophyta</taxon>
        <taxon>Tracheophyta</taxon>
        <taxon>Spermatophyta</taxon>
        <taxon>Magnoliopsida</taxon>
        <taxon>eudicotyledons</taxon>
        <taxon>Gunneridae</taxon>
        <taxon>Pentapetalae</taxon>
        <taxon>asterids</taxon>
        <taxon>campanulids</taxon>
        <taxon>Asterales</taxon>
        <taxon>Asteraceae</taxon>
        <taxon>Asteroideae</taxon>
        <taxon>Heliantheae alliance</taxon>
        <taxon>Millerieae</taxon>
        <taxon>Smallanthus</taxon>
    </lineage>
</organism>
<keyword evidence="2" id="KW-1185">Reference proteome</keyword>
<evidence type="ECO:0000313" key="1">
    <source>
        <dbReference type="EMBL" id="KAI3777374.1"/>
    </source>
</evidence>
<reference evidence="1 2" key="2">
    <citation type="journal article" date="2022" name="Mol. Ecol. Resour.">
        <title>The genomes of chicory, endive, great burdock and yacon provide insights into Asteraceae paleo-polyploidization history and plant inulin production.</title>
        <authorList>
            <person name="Fan W."/>
            <person name="Wang S."/>
            <person name="Wang H."/>
            <person name="Wang A."/>
            <person name="Jiang F."/>
            <person name="Liu H."/>
            <person name="Zhao H."/>
            <person name="Xu D."/>
            <person name="Zhang Y."/>
        </authorList>
    </citation>
    <scope>NUCLEOTIDE SEQUENCE [LARGE SCALE GENOMIC DNA]</scope>
    <source>
        <strain evidence="2">cv. Yunnan</strain>
        <tissue evidence="1">Leaves</tissue>
    </source>
</reference>
<gene>
    <name evidence="1" type="ORF">L1987_47174</name>
</gene>
<protein>
    <submittedName>
        <fullName evidence="1">Uncharacterized protein</fullName>
    </submittedName>
</protein>
<evidence type="ECO:0000313" key="2">
    <source>
        <dbReference type="Proteomes" id="UP001056120"/>
    </source>
</evidence>
<reference evidence="2" key="1">
    <citation type="journal article" date="2022" name="Mol. Ecol. Resour.">
        <title>The genomes of chicory, endive, great burdock and yacon provide insights into Asteraceae palaeo-polyploidization history and plant inulin production.</title>
        <authorList>
            <person name="Fan W."/>
            <person name="Wang S."/>
            <person name="Wang H."/>
            <person name="Wang A."/>
            <person name="Jiang F."/>
            <person name="Liu H."/>
            <person name="Zhao H."/>
            <person name="Xu D."/>
            <person name="Zhang Y."/>
        </authorList>
    </citation>
    <scope>NUCLEOTIDE SEQUENCE [LARGE SCALE GENOMIC DNA]</scope>
    <source>
        <strain evidence="2">cv. Yunnan</strain>
    </source>
</reference>
<accession>A0ACB9G1G4</accession>
<dbReference type="Proteomes" id="UP001056120">
    <property type="component" value="Linkage Group LG15"/>
</dbReference>
<proteinExistence type="predicted"/>
<comment type="caution">
    <text evidence="1">The sequence shown here is derived from an EMBL/GenBank/DDBJ whole genome shotgun (WGS) entry which is preliminary data.</text>
</comment>
<name>A0ACB9G1G4_9ASTR</name>